<dbReference type="Gene3D" id="1.20.1560.10">
    <property type="entry name" value="ABC transporter type 1, transmembrane domain"/>
    <property type="match status" value="2"/>
</dbReference>
<feature type="transmembrane region" description="Helical" evidence="9">
    <location>
        <begin position="432"/>
        <end position="452"/>
    </location>
</feature>
<dbReference type="OrthoDB" id="6500128at2759"/>
<feature type="transmembrane region" description="Helical" evidence="9">
    <location>
        <begin position="148"/>
        <end position="169"/>
    </location>
</feature>
<dbReference type="PROSITE" id="PS50893">
    <property type="entry name" value="ABC_TRANSPORTER_2"/>
    <property type="match status" value="2"/>
</dbReference>
<dbReference type="InterPro" id="IPR017871">
    <property type="entry name" value="ABC_transporter-like_CS"/>
</dbReference>
<evidence type="ECO:0000313" key="13">
    <source>
        <dbReference type="RefSeq" id="XP_026495229.2"/>
    </source>
</evidence>
<evidence type="ECO:0000259" key="10">
    <source>
        <dbReference type="PROSITE" id="PS50893"/>
    </source>
</evidence>
<dbReference type="PROSITE" id="PS00211">
    <property type="entry name" value="ABC_TRANSPORTER_1"/>
    <property type="match status" value="1"/>
</dbReference>
<evidence type="ECO:0000256" key="6">
    <source>
        <dbReference type="ARBA" id="ARBA00022989"/>
    </source>
</evidence>
<evidence type="ECO:0000256" key="9">
    <source>
        <dbReference type="SAM" id="Phobius"/>
    </source>
</evidence>
<keyword evidence="4" id="KW-0547">Nucleotide-binding</keyword>
<dbReference type="SMART" id="SM00382">
    <property type="entry name" value="AAA"/>
    <property type="match status" value="2"/>
</dbReference>
<sequence length="1653" mass="183132">MDAVCQHTDALCQAFGLAAALHSLNLYCASICTALICCCSTQRPRWIGIKWRWQNTRGIVSLALGMIWCCAAAAASLRPGNTVRLIASLMAPLSWLAAAAMHVALWTRRSTAPILYLAIYWSLSSASSATITYRFLLNVVPYNHVEVYLHGAGIFLAFIMSGVDWLCFYDEVTKRSLGRTKSSTESKNTLYLYNDTHFYSKITFFWLNTLLYKGYCVPLDNEDLKEVPEEESSKTYFKKIKTIIGKDQIVSIWKCYVRMVWPNFYIAGILRLFSDLTSVIPALGLAALIWYIENITKIDGMESEVTIQEFFSNGYVVLVIVTLALILQGLFSQNATHLLMVEGSRLKMALQSMIYDKCTRLACWSTDADVNEGSPLLQKPKDDANTQSGLLTNLISQDTYNIMSCVWVFHYTWAIPLKVFVILYLLYTKLGISAIIGSVTSLCLITPLQLFIGKKISDNSRDISKCTDHRISKISEILQGMNVIKLYVWEDLFNEKILQLREVELKLLNKDSWYWGLLNFTTQVSAALITIITFTTHYYLENTITLNSINVFAGLALFNQLTIPLLILPVTIFMMIQAMVSTKRIKDFLELPDSYNTRDDANDDSFTKQSTDNLYEAFLDVIPEDNLLSEREEFDLNNDEENSCLSNVSIVHGQEYLIRFTNAAFSWKIKDNVWLEVDNLDIPPGKLIMLVGSSGSGKSLLLSAILGEMYQEKGEFNTNVHCSTWYAGQPPWLLEGSIRDNILMNSSWCPKRYARVLRATGLRPDLQLLPEGDDTLLGSYGTPLSGGQRVRLCVARALYSKARLIVLDEPLTALDATLAQHLVSRALIPAARSGRTIILATNRLEVLHYADFIIAMEDSRVCEVGRLNTMCEGVLSQWARLAADARAAASRTGAGPTGGAARERKQLLRAISRLQLQRNMSVDAMHVGINEVAGAHLFAEVPTCAGGSWRQISKRMRPPISRQFSTPPPTDQNFKWYRDLRRAVSADESNKVLQHEASLLRRFLSRRPYHTLSRWTPRNLLRLLSSDSDTSSHSTQNNGTVVEVPSDDATLNSTTCNGIDTIAAQEDKSEPNTEDEVVQNEFTVWWEYCRACRWWGAVYWVVAVTAQAVALAADFWLSHLAAENAHSPLSDQETWNMIRIYVLWCAGAICAAGCAQVACACAGAASRRTLHERLLHATLHAPLHHHNSRSAGVTTHRFSSDTLVVDKKLPTAVNRWAQLALLCGAAILVNAIASPWTLLVMIPTFAMYIVLQSVYLKNARTLQHEEAESAARAVSLAAQTLSGAVTVRAGDLRPHMRDAFCRRLDRNHNALLLLNSANRWLSFSLDVMGAWSVFVSLAAALYSGSGSAVTGLAGTYSLLLPVYLAHLGKCRADLDALLASVQRLLTDIEVPQEDYREDCAIPTDWQRNGKIEFQNVTIQYQPESPPVLQNIDVVVNPGQKIAICGRSGSGKSTLLLTCAGSTKIHSGRVLLDGQDIACVPLRVLRHRVVVLPQETVMFSGTLRENLDPLAVHTDEEIWQSLRAVGLFDYVTAQPAGLECSVCGGRGWGGGRGARVCAARAALHARPAAALLLDEPGAALDAAAERTLLKAIASVAPNASILTVAHRISSVRDYDSAMMLERGKASGCVDFETLSPHASLYARSNRSTDPGHTE</sequence>
<evidence type="ECO:0000313" key="12">
    <source>
        <dbReference type="Proteomes" id="UP001652626"/>
    </source>
</evidence>
<feature type="transmembrane region" description="Helical" evidence="9">
    <location>
        <begin position="59"/>
        <end position="77"/>
    </location>
</feature>
<evidence type="ECO:0000256" key="4">
    <source>
        <dbReference type="ARBA" id="ARBA00022741"/>
    </source>
</evidence>
<feature type="transmembrane region" description="Helical" evidence="9">
    <location>
        <begin position="312"/>
        <end position="331"/>
    </location>
</feature>
<feature type="transmembrane region" description="Helical" evidence="9">
    <location>
        <begin position="405"/>
        <end position="426"/>
    </location>
</feature>
<dbReference type="InterPro" id="IPR011527">
    <property type="entry name" value="ABC1_TM_dom"/>
</dbReference>
<dbReference type="InterPro" id="IPR050173">
    <property type="entry name" value="ABC_transporter_C-like"/>
</dbReference>
<feature type="domain" description="ABC transporter" evidence="10">
    <location>
        <begin position="658"/>
        <end position="883"/>
    </location>
</feature>
<feature type="region of interest" description="Disordered" evidence="8">
    <location>
        <begin position="1027"/>
        <end position="1047"/>
    </location>
</feature>
<feature type="transmembrane region" description="Helical" evidence="9">
    <location>
        <begin position="513"/>
        <end position="540"/>
    </location>
</feature>
<dbReference type="Proteomes" id="UP001652626">
    <property type="component" value="Chromosome 8"/>
</dbReference>
<evidence type="ECO:0000259" key="11">
    <source>
        <dbReference type="PROSITE" id="PS50929"/>
    </source>
</evidence>
<feature type="transmembrane region" description="Helical" evidence="9">
    <location>
        <begin position="1216"/>
        <end position="1233"/>
    </location>
</feature>
<evidence type="ECO:0000256" key="2">
    <source>
        <dbReference type="ARBA" id="ARBA00022448"/>
    </source>
</evidence>
<keyword evidence="12" id="KW-1185">Reference proteome</keyword>
<comment type="subcellular location">
    <subcellularLocation>
        <location evidence="1">Membrane</location>
    </subcellularLocation>
</comment>
<dbReference type="PANTHER" id="PTHR24223">
    <property type="entry name" value="ATP-BINDING CASSETTE SUB-FAMILY C"/>
    <property type="match status" value="1"/>
</dbReference>
<dbReference type="OMA" id="CILVIAK"/>
<name>A0A8B8IDU8_VANTA</name>
<dbReference type="InterPro" id="IPR003439">
    <property type="entry name" value="ABC_transporter-like_ATP-bd"/>
</dbReference>
<evidence type="ECO:0000256" key="1">
    <source>
        <dbReference type="ARBA" id="ARBA00004370"/>
    </source>
</evidence>
<dbReference type="PANTHER" id="PTHR24223:SF461">
    <property type="entry name" value="ATP-BINDING CASSETTE SUB-FAMILY C MEMBER SUR"/>
    <property type="match status" value="1"/>
</dbReference>
<dbReference type="InterPro" id="IPR036640">
    <property type="entry name" value="ABC1_TM_sf"/>
</dbReference>
<feature type="domain" description="ABC transmembrane type-1" evidence="11">
    <location>
        <begin position="266"/>
        <end position="577"/>
    </location>
</feature>
<dbReference type="InterPro" id="IPR003593">
    <property type="entry name" value="AAA+_ATPase"/>
</dbReference>
<dbReference type="SUPFAM" id="SSF52540">
    <property type="entry name" value="P-loop containing nucleoside triphosphate hydrolases"/>
    <property type="match status" value="2"/>
</dbReference>
<dbReference type="Pfam" id="PF00005">
    <property type="entry name" value="ABC_tran"/>
    <property type="match status" value="2"/>
</dbReference>
<dbReference type="Gene3D" id="3.40.50.300">
    <property type="entry name" value="P-loop containing nucleotide triphosphate hydrolases"/>
    <property type="match status" value="2"/>
</dbReference>
<feature type="transmembrane region" description="Helical" evidence="9">
    <location>
        <begin position="114"/>
        <end position="136"/>
    </location>
</feature>
<dbReference type="CDD" id="cd03250">
    <property type="entry name" value="ABCC_MRP_domain1"/>
    <property type="match status" value="1"/>
</dbReference>
<organism evidence="12 13">
    <name type="scientific">Vanessa tameamea</name>
    <name type="common">Kamehameha butterfly</name>
    <dbReference type="NCBI Taxonomy" id="334116"/>
    <lineage>
        <taxon>Eukaryota</taxon>
        <taxon>Metazoa</taxon>
        <taxon>Ecdysozoa</taxon>
        <taxon>Arthropoda</taxon>
        <taxon>Hexapoda</taxon>
        <taxon>Insecta</taxon>
        <taxon>Pterygota</taxon>
        <taxon>Neoptera</taxon>
        <taxon>Endopterygota</taxon>
        <taxon>Lepidoptera</taxon>
        <taxon>Glossata</taxon>
        <taxon>Ditrysia</taxon>
        <taxon>Papilionoidea</taxon>
        <taxon>Nymphalidae</taxon>
        <taxon>Nymphalinae</taxon>
        <taxon>Vanessa</taxon>
    </lineage>
</organism>
<accession>A0A8B8IDU8</accession>
<feature type="domain" description="ABC transporter" evidence="10">
    <location>
        <begin position="1411"/>
        <end position="1646"/>
    </location>
</feature>
<dbReference type="PROSITE" id="PS50929">
    <property type="entry name" value="ABC_TM1F"/>
    <property type="match status" value="2"/>
</dbReference>
<feature type="transmembrane region" description="Helical" evidence="9">
    <location>
        <begin position="15"/>
        <end position="38"/>
    </location>
</feature>
<feature type="transmembrane region" description="Helical" evidence="9">
    <location>
        <begin position="1138"/>
        <end position="1165"/>
    </location>
</feature>
<evidence type="ECO:0000256" key="3">
    <source>
        <dbReference type="ARBA" id="ARBA00022692"/>
    </source>
</evidence>
<keyword evidence="2" id="KW-0813">Transport</keyword>
<keyword evidence="3 9" id="KW-0812">Transmembrane</keyword>
<proteinExistence type="predicted"/>
<keyword evidence="5 13" id="KW-0067">ATP-binding</keyword>
<reference evidence="13" key="1">
    <citation type="submission" date="2025-08" db="UniProtKB">
        <authorList>
            <consortium name="RefSeq"/>
        </authorList>
    </citation>
    <scope>IDENTIFICATION</scope>
    <source>
        <tissue evidence="13">Whole body</tissue>
    </source>
</reference>
<evidence type="ECO:0000256" key="8">
    <source>
        <dbReference type="SAM" id="MobiDB-lite"/>
    </source>
</evidence>
<gene>
    <name evidence="13" type="primary">LOC113400063</name>
</gene>
<dbReference type="Pfam" id="PF00664">
    <property type="entry name" value="ABC_membrane"/>
    <property type="match status" value="2"/>
</dbReference>
<feature type="transmembrane region" description="Helical" evidence="9">
    <location>
        <begin position="83"/>
        <end position="107"/>
    </location>
</feature>
<dbReference type="GeneID" id="113400063"/>
<dbReference type="SUPFAM" id="SSF90123">
    <property type="entry name" value="ABC transporter transmembrane region"/>
    <property type="match status" value="2"/>
</dbReference>
<feature type="transmembrane region" description="Helical" evidence="9">
    <location>
        <begin position="264"/>
        <end position="292"/>
    </location>
</feature>
<evidence type="ECO:0000256" key="7">
    <source>
        <dbReference type="ARBA" id="ARBA00023136"/>
    </source>
</evidence>
<dbReference type="RefSeq" id="XP_026495229.2">
    <property type="nucleotide sequence ID" value="XM_026639444.2"/>
</dbReference>
<feature type="transmembrane region" description="Helical" evidence="9">
    <location>
        <begin position="1097"/>
        <end position="1118"/>
    </location>
</feature>
<keyword evidence="6 9" id="KW-1133">Transmembrane helix</keyword>
<protein>
    <submittedName>
        <fullName evidence="13">ATP-binding cassette sub-family C member Sur</fullName>
    </submittedName>
</protein>
<feature type="transmembrane region" description="Helical" evidence="9">
    <location>
        <begin position="552"/>
        <end position="576"/>
    </location>
</feature>
<feature type="domain" description="ABC transmembrane type-1" evidence="11">
    <location>
        <begin position="1101"/>
        <end position="1342"/>
    </location>
</feature>
<dbReference type="InterPro" id="IPR027417">
    <property type="entry name" value="P-loop_NTPase"/>
</dbReference>
<dbReference type="GO" id="GO:0005524">
    <property type="term" value="F:ATP binding"/>
    <property type="evidence" value="ECO:0007669"/>
    <property type="project" value="UniProtKB-KW"/>
</dbReference>
<keyword evidence="7 9" id="KW-0472">Membrane</keyword>
<evidence type="ECO:0000256" key="5">
    <source>
        <dbReference type="ARBA" id="ARBA00022840"/>
    </source>
</evidence>